<accession>A0A7W3LXK1</accession>
<reference evidence="2 3" key="1">
    <citation type="submission" date="2020-08" db="EMBL/GenBank/DDBJ databases">
        <title>Genomic Encyclopedia of Type Strains, Phase IV (KMG-IV): sequencing the most valuable type-strain genomes for metagenomic binning, comparative biology and taxonomic classification.</title>
        <authorList>
            <person name="Goeker M."/>
        </authorList>
    </citation>
    <scope>NUCLEOTIDE SEQUENCE [LARGE SCALE GENOMIC DNA]</scope>
    <source>
        <strain evidence="2 3">DSM 44197</strain>
    </source>
</reference>
<keyword evidence="3" id="KW-1185">Reference proteome</keyword>
<evidence type="ECO:0000313" key="2">
    <source>
        <dbReference type="EMBL" id="MBA8956163.1"/>
    </source>
</evidence>
<dbReference type="Proteomes" id="UP000572680">
    <property type="component" value="Unassembled WGS sequence"/>
</dbReference>
<dbReference type="AlphaFoldDB" id="A0A7W3LXK1"/>
<feature type="compositionally biased region" description="Low complexity" evidence="1">
    <location>
        <begin position="75"/>
        <end position="85"/>
    </location>
</feature>
<dbReference type="EMBL" id="JACJIA010000014">
    <property type="protein sequence ID" value="MBA8956163.1"/>
    <property type="molecule type" value="Genomic_DNA"/>
</dbReference>
<feature type="compositionally biased region" description="Low complexity" evidence="1">
    <location>
        <begin position="16"/>
        <end position="27"/>
    </location>
</feature>
<gene>
    <name evidence="2" type="ORF">HNR61_007845</name>
</gene>
<dbReference type="GO" id="GO:0003824">
    <property type="term" value="F:catalytic activity"/>
    <property type="evidence" value="ECO:0007669"/>
    <property type="project" value="InterPro"/>
</dbReference>
<feature type="compositionally biased region" description="Basic and acidic residues" evidence="1">
    <location>
        <begin position="133"/>
        <end position="145"/>
    </location>
</feature>
<feature type="region of interest" description="Disordered" evidence="1">
    <location>
        <begin position="1"/>
        <end position="145"/>
    </location>
</feature>
<dbReference type="RefSeq" id="WP_220510314.1">
    <property type="nucleotide sequence ID" value="NZ_BAAALP010000007.1"/>
</dbReference>
<protein>
    <submittedName>
        <fullName evidence="2">Uncharacterized protein</fullName>
    </submittedName>
</protein>
<evidence type="ECO:0000313" key="3">
    <source>
        <dbReference type="Proteomes" id="UP000572680"/>
    </source>
</evidence>
<proteinExistence type="predicted"/>
<dbReference type="Gene3D" id="3.40.50.10540">
    <property type="entry name" value="Crotonobetainyl-coa:carnitine coa-transferase, domain 1"/>
    <property type="match status" value="1"/>
</dbReference>
<name>A0A7W3LXK1_ACTNM</name>
<evidence type="ECO:0000256" key="1">
    <source>
        <dbReference type="SAM" id="MobiDB-lite"/>
    </source>
</evidence>
<dbReference type="InterPro" id="IPR003673">
    <property type="entry name" value="CoA-Trfase_fam_III"/>
</dbReference>
<dbReference type="SUPFAM" id="SSF89796">
    <property type="entry name" value="CoA-transferase family III (CaiB/BaiF)"/>
    <property type="match status" value="1"/>
</dbReference>
<sequence length="145" mass="14391">MAHAAPTAGSAGPANRGTPRSRPTGTRALDVSRPLPGPFATAPPTDPGTDVIKVEDARPGGDPARATGRRRLAPHDAATAWAAPAAPLPPRGASPVDGPAVTGDDGVLTTAGGRLPSPATPAGTFPALDTDAFDDRADRPDPTGN</sequence>
<organism evidence="2 3">
    <name type="scientific">Actinomadura namibiensis</name>
    <dbReference type="NCBI Taxonomy" id="182080"/>
    <lineage>
        <taxon>Bacteria</taxon>
        <taxon>Bacillati</taxon>
        <taxon>Actinomycetota</taxon>
        <taxon>Actinomycetes</taxon>
        <taxon>Streptosporangiales</taxon>
        <taxon>Thermomonosporaceae</taxon>
        <taxon>Actinomadura</taxon>
    </lineage>
</organism>
<dbReference type="InterPro" id="IPR023606">
    <property type="entry name" value="CoA-Trfase_III_dom_1_sf"/>
</dbReference>
<dbReference type="Pfam" id="PF02515">
    <property type="entry name" value="CoA_transf_3"/>
    <property type="match status" value="1"/>
</dbReference>
<comment type="caution">
    <text evidence="2">The sequence shown here is derived from an EMBL/GenBank/DDBJ whole genome shotgun (WGS) entry which is preliminary data.</text>
</comment>